<accession>A0ABT2EIW1</accession>
<organism evidence="9 10">
    <name type="scientific">Candidatus Fervidibacter sacchari</name>
    <dbReference type="NCBI Taxonomy" id="1448929"/>
    <lineage>
        <taxon>Bacteria</taxon>
        <taxon>Candidatus Fervidibacterota</taxon>
        <taxon>Candidatus Fervidibacter</taxon>
    </lineage>
</organism>
<dbReference type="InterPro" id="IPR050953">
    <property type="entry name" value="N4_N6_ade-DNA_methylase"/>
</dbReference>
<evidence type="ECO:0000313" key="10">
    <source>
        <dbReference type="Proteomes" id="UP001204798"/>
    </source>
</evidence>
<dbReference type="EC" id="2.1.1.72" evidence="2"/>
<dbReference type="PANTHER" id="PTHR33841">
    <property type="entry name" value="DNA METHYLTRANSFERASE YEEA-RELATED"/>
    <property type="match status" value="1"/>
</dbReference>
<feature type="transmembrane region" description="Helical" evidence="7">
    <location>
        <begin position="12"/>
        <end position="33"/>
    </location>
</feature>
<keyword evidence="7" id="KW-0472">Membrane</keyword>
<dbReference type="Pfam" id="PF07669">
    <property type="entry name" value="Eco57I"/>
    <property type="match status" value="1"/>
</dbReference>
<evidence type="ECO:0000256" key="2">
    <source>
        <dbReference type="ARBA" id="ARBA00011900"/>
    </source>
</evidence>
<reference evidence="9 10" key="1">
    <citation type="submission" date="2022-08" db="EMBL/GenBank/DDBJ databases">
        <title>Bacterial and archaeal communities from various locations to study Microbial Dark Matter (Phase II).</title>
        <authorList>
            <person name="Stepanauskas R."/>
        </authorList>
    </citation>
    <scope>NUCLEOTIDE SEQUENCE [LARGE SCALE GENOMIC DNA]</scope>
    <source>
        <strain evidence="9 10">PD1</strain>
    </source>
</reference>
<comment type="catalytic activity">
    <reaction evidence="6">
        <text>a 2'-deoxyadenosine in DNA + S-adenosyl-L-methionine = an N(6)-methyl-2'-deoxyadenosine in DNA + S-adenosyl-L-homocysteine + H(+)</text>
        <dbReference type="Rhea" id="RHEA:15197"/>
        <dbReference type="Rhea" id="RHEA-COMP:12418"/>
        <dbReference type="Rhea" id="RHEA-COMP:12419"/>
        <dbReference type="ChEBI" id="CHEBI:15378"/>
        <dbReference type="ChEBI" id="CHEBI:57856"/>
        <dbReference type="ChEBI" id="CHEBI:59789"/>
        <dbReference type="ChEBI" id="CHEBI:90615"/>
        <dbReference type="ChEBI" id="CHEBI:90616"/>
        <dbReference type="EC" id="2.1.1.72"/>
    </reaction>
</comment>
<keyword evidence="10" id="KW-1185">Reference proteome</keyword>
<dbReference type="PANTHER" id="PTHR33841:SF5">
    <property type="entry name" value="DNA METHYLASE (MODIFICATION METHYLASE) (METHYLTRANSFERASE)-RELATED"/>
    <property type="match status" value="1"/>
</dbReference>
<evidence type="ECO:0000256" key="1">
    <source>
        <dbReference type="ARBA" id="ARBA00006594"/>
    </source>
</evidence>
<evidence type="ECO:0000256" key="5">
    <source>
        <dbReference type="ARBA" id="ARBA00022691"/>
    </source>
</evidence>
<dbReference type="InterPro" id="IPR011639">
    <property type="entry name" value="MethylTrfase_TaqI-like_dom"/>
</dbReference>
<keyword evidence="7" id="KW-0812">Transmembrane</keyword>
<dbReference type="InterPro" id="IPR029063">
    <property type="entry name" value="SAM-dependent_MTases_sf"/>
</dbReference>
<dbReference type="SUPFAM" id="SSF53335">
    <property type="entry name" value="S-adenosyl-L-methionine-dependent methyltransferases"/>
    <property type="match status" value="1"/>
</dbReference>
<proteinExistence type="inferred from homology"/>
<evidence type="ECO:0000259" key="8">
    <source>
        <dbReference type="Pfam" id="PF07669"/>
    </source>
</evidence>
<sequence>MLLALKIVDPQHLVLLLGFPSALARTFIADLLYAFRKHERLGFVEEAFRVWQAVYGAAANLTDEAVNALKQRAERFSPPISVRNQEEALQFVFVLETYLSVLLRLFVARLAVQQRLVGQSTLRDLLHPFGSRPTERLRQLATLVPLLSSVFEDDPFLWLCDVAEADSTFADRFDAHLDNLARILDELDLVGVSYDFLRRFYQHFFDPPIRRALGEFYTDESIVNDVLEAAGFDGTIDGVLVDITCGSGTFLVVAIRKLIERERQRARPMPDAALLRFITDRVVGVDLHPFAVAMARVNYLLALGDLLSHRTLQAIGRLHIPVYWADSLARLVVNQQNRLGEDLTETVKIPALGEFTLPHHHKVDWERLFDALKEALPQRGIADPERVWERLKQRLGEDIALQFETTLRQLAKQWSERHNQNRDSRWLPLLRNMLAVERLRGLCQLVVGNPPWVRIHNLEPSLRDRVYNDYAFCRTAGWQRGAELAGITAGFARQTDYAVAFIERGLELLKVGGVLALVVTSKIQQALYASALREHFVNRCQILRLVDFSLYEQPLFFEATNYPLVFAVRKERPDAKQKTMVTLVNRIGRLWTYELPQNELPLFADDPQSPWLMASPEAIAAFRRMQEGNPLLGEIEALRPRRGVLTDANRLFIVRRVEPSDDPNEVVVEMESGELVRVERSLLRPLLRGENIQAWRFEVQEWILWTHDDVTGEVLRDLPPKAKDYFQRHRKALENRSGYRSRLPIWALFSVNPAKLGDKVAWQELTDKMDAVFVPAKHEGKLLVPLHTTYLLPVPNEEVGLAIEAWFNSLPVRCYLSAYAERARGSYFRHFAWVVACLPLPRPILRLWEGKKRDLRLVRRMIEISERMHENPDRPDAAKLEEELAYIVAQLYELGDEDLEALKRYWEFIQVQRSP</sequence>
<evidence type="ECO:0000256" key="7">
    <source>
        <dbReference type="SAM" id="Phobius"/>
    </source>
</evidence>
<dbReference type="PRINTS" id="PR00507">
    <property type="entry name" value="N12N6MTFRASE"/>
</dbReference>
<dbReference type="EMBL" id="JANUCP010000001">
    <property type="protein sequence ID" value="MCS3917883.1"/>
    <property type="molecule type" value="Genomic_DNA"/>
</dbReference>
<dbReference type="GO" id="GO:0008168">
    <property type="term" value="F:methyltransferase activity"/>
    <property type="evidence" value="ECO:0007669"/>
    <property type="project" value="UniProtKB-KW"/>
</dbReference>
<evidence type="ECO:0000313" key="9">
    <source>
        <dbReference type="EMBL" id="MCS3917883.1"/>
    </source>
</evidence>
<protein>
    <recommendedName>
        <fullName evidence="2">site-specific DNA-methyltransferase (adenine-specific)</fullName>
        <ecNumber evidence="2">2.1.1.72</ecNumber>
    </recommendedName>
</protein>
<dbReference type="Proteomes" id="UP001204798">
    <property type="component" value="Unassembled WGS sequence"/>
</dbReference>
<evidence type="ECO:0000256" key="6">
    <source>
        <dbReference type="ARBA" id="ARBA00047942"/>
    </source>
</evidence>
<dbReference type="Gene3D" id="3.40.50.150">
    <property type="entry name" value="Vaccinia Virus protein VP39"/>
    <property type="match status" value="1"/>
</dbReference>
<evidence type="ECO:0000256" key="3">
    <source>
        <dbReference type="ARBA" id="ARBA00022603"/>
    </source>
</evidence>
<evidence type="ECO:0000256" key="4">
    <source>
        <dbReference type="ARBA" id="ARBA00022679"/>
    </source>
</evidence>
<comment type="caution">
    <text evidence="9">The sequence shown here is derived from an EMBL/GenBank/DDBJ whole genome shotgun (WGS) entry which is preliminary data.</text>
</comment>
<gene>
    <name evidence="9" type="ORF">M2350_000280</name>
</gene>
<dbReference type="GO" id="GO:0032259">
    <property type="term" value="P:methylation"/>
    <property type="evidence" value="ECO:0007669"/>
    <property type="project" value="UniProtKB-KW"/>
</dbReference>
<dbReference type="RefSeq" id="WP_259092578.1">
    <property type="nucleotide sequence ID" value="NZ_CP130454.1"/>
</dbReference>
<keyword evidence="7" id="KW-1133">Transmembrane helix</keyword>
<feature type="domain" description="Type II methyltransferase M.TaqI-like" evidence="8">
    <location>
        <begin position="282"/>
        <end position="549"/>
    </location>
</feature>
<keyword evidence="4" id="KW-0808">Transferase</keyword>
<comment type="similarity">
    <text evidence="1">Belongs to the N(4)/N(6)-methyltransferase family.</text>
</comment>
<keyword evidence="3 9" id="KW-0489">Methyltransferase</keyword>
<keyword evidence="5" id="KW-0949">S-adenosyl-L-methionine</keyword>
<name>A0ABT2EIW1_9BACT</name>